<dbReference type="GeneID" id="28816650"/>
<dbReference type="AlphaFoldDB" id="A0A132B5N6"/>
<evidence type="ECO:0000313" key="2">
    <source>
        <dbReference type="Proteomes" id="UP000070700"/>
    </source>
</evidence>
<dbReference type="InParanoid" id="A0A132B5N6"/>
<dbReference type="OrthoDB" id="408631at2759"/>
<reference evidence="1 2" key="1">
    <citation type="submission" date="2015-10" db="EMBL/GenBank/DDBJ databases">
        <title>Full genome of DAOMC 229536 Phialocephala scopiformis, a fungal endophyte of spruce producing the potent anti-insectan compound rugulosin.</title>
        <authorList>
            <consortium name="DOE Joint Genome Institute"/>
            <person name="Walker A.K."/>
            <person name="Frasz S.L."/>
            <person name="Seifert K.A."/>
            <person name="Miller J.D."/>
            <person name="Mondo S.J."/>
            <person name="Labutti K."/>
            <person name="Lipzen A."/>
            <person name="Dockter R."/>
            <person name="Kennedy M."/>
            <person name="Grigoriev I.V."/>
            <person name="Spatafora J.W."/>
        </authorList>
    </citation>
    <scope>NUCLEOTIDE SEQUENCE [LARGE SCALE GENOMIC DNA]</scope>
    <source>
        <strain evidence="1 2">CBS 120377</strain>
    </source>
</reference>
<protein>
    <submittedName>
        <fullName evidence="1">Uncharacterized protein</fullName>
    </submittedName>
</protein>
<dbReference type="KEGG" id="psco:LY89DRAFT_351570"/>
<dbReference type="InterPro" id="IPR029058">
    <property type="entry name" value="AB_hydrolase_fold"/>
</dbReference>
<dbReference type="Proteomes" id="UP000070700">
    <property type="component" value="Unassembled WGS sequence"/>
</dbReference>
<gene>
    <name evidence="1" type="ORF">LY89DRAFT_351570</name>
</gene>
<name>A0A132B5N6_MOLSC</name>
<sequence length="142" mass="16302">MLVCFKALSFEDILRVSLAYAAMNHPPTSLFTFIPSVDDEFIPDRQSELIRTGRYVKGMHQHLRFQARKNADDNRNADGIYIQEIVGYSTYYLRIPLSLLLIKSTKLGFLGYIECSPTGLYAVWRVGPLKADPFINFKTSRF</sequence>
<evidence type="ECO:0000313" key="1">
    <source>
        <dbReference type="EMBL" id="KUJ07712.1"/>
    </source>
</evidence>
<dbReference type="Gene3D" id="3.40.50.1820">
    <property type="entry name" value="alpha/beta hydrolase"/>
    <property type="match status" value="1"/>
</dbReference>
<keyword evidence="2" id="KW-1185">Reference proteome</keyword>
<organism evidence="1 2">
    <name type="scientific">Mollisia scopiformis</name>
    <name type="common">Conifer needle endophyte fungus</name>
    <name type="synonym">Phialocephala scopiformis</name>
    <dbReference type="NCBI Taxonomy" id="149040"/>
    <lineage>
        <taxon>Eukaryota</taxon>
        <taxon>Fungi</taxon>
        <taxon>Dikarya</taxon>
        <taxon>Ascomycota</taxon>
        <taxon>Pezizomycotina</taxon>
        <taxon>Leotiomycetes</taxon>
        <taxon>Helotiales</taxon>
        <taxon>Mollisiaceae</taxon>
        <taxon>Mollisia</taxon>
    </lineage>
</organism>
<dbReference type="EMBL" id="KQ947438">
    <property type="protein sequence ID" value="KUJ07712.1"/>
    <property type="molecule type" value="Genomic_DNA"/>
</dbReference>
<accession>A0A132B5N6</accession>
<proteinExistence type="predicted"/>
<dbReference type="RefSeq" id="XP_018062067.1">
    <property type="nucleotide sequence ID" value="XM_018206924.1"/>
</dbReference>